<dbReference type="NCBIfam" id="TIGR01979">
    <property type="entry name" value="sufS"/>
    <property type="match status" value="1"/>
</dbReference>
<dbReference type="OrthoDB" id="9808002at2"/>
<name>A0A662ZLG2_9GAMM</name>
<dbReference type="InterPro" id="IPR010970">
    <property type="entry name" value="Cys_dSase_SufS"/>
</dbReference>
<dbReference type="InterPro" id="IPR000192">
    <property type="entry name" value="Aminotrans_V_dom"/>
</dbReference>
<keyword evidence="9" id="KW-1185">Reference proteome</keyword>
<evidence type="ECO:0000256" key="3">
    <source>
        <dbReference type="ARBA" id="ARBA00012239"/>
    </source>
</evidence>
<keyword evidence="4" id="KW-0808">Transferase</keyword>
<evidence type="ECO:0000256" key="6">
    <source>
        <dbReference type="ARBA" id="ARBA00050776"/>
    </source>
</evidence>
<dbReference type="PANTHER" id="PTHR43586:SF8">
    <property type="entry name" value="CYSTEINE DESULFURASE 1, CHLOROPLASTIC"/>
    <property type="match status" value="1"/>
</dbReference>
<evidence type="ECO:0000259" key="7">
    <source>
        <dbReference type="Pfam" id="PF00266"/>
    </source>
</evidence>
<comment type="similarity">
    <text evidence="2">Belongs to the class-V pyridoxal-phosphate-dependent aminotransferase family. Csd subfamily.</text>
</comment>
<proteinExistence type="inferred from homology"/>
<dbReference type="EMBL" id="FOXF01000031">
    <property type="protein sequence ID" value="SFP51392.1"/>
    <property type="molecule type" value="Genomic_DNA"/>
</dbReference>
<sequence length="562" mass="60958">MTTNNNPLGFGFPSEEDILKLITDIPSERCAQRIHQAEEAARGNYNITDASGALQGDAETLLASANVPTDIDSSQNDYQSLADRVIDEAINASLSAGTPYVPGNELNRANNESKFLVEESSGYSPVVVSAAQADDYHSVRNNDSNHSSTSFLTNKSGVTVGGRSIESIRNDFPILEERVNGHQLVWFDNGATTQRPEAVISRIDHYYRHENSNVHRAAHELAARSTDAYENARQTVADFIGAPSKDNIVWVRGTTEGINLVAQSYVRPLLRPGDEIIVSILEHHANIVPWQLVAQATGAVIKVIPINASGDLDLKAYASLFTPRTRFVSVTQVSNTLGTITPVEELVQIAHSHSVPIMIDGAQSIAHLPVNVSASGADFFVFSGHKVYGPNGIGAVYGRKELWEEAQPYHGGGNMIRDVTFERTIYNQAPNKFEAGTGSIADAVGLGAALDYLSGIGMHEVARYEHELTTYAVKELSKVKGLTLVGRPLNKSGVLSFVLDGHSISEVGSYLNSYGIAVRAGHHCAQPVLRHLGYEGTVRPVLGLYNTPEEIDYLVKTLYAIR</sequence>
<dbReference type="InterPro" id="IPR015424">
    <property type="entry name" value="PyrdxlP-dep_Trfase"/>
</dbReference>
<organism evidence="8 9">
    <name type="scientific">Ruminobacter amylophilus</name>
    <dbReference type="NCBI Taxonomy" id="867"/>
    <lineage>
        <taxon>Bacteria</taxon>
        <taxon>Pseudomonadati</taxon>
        <taxon>Pseudomonadota</taxon>
        <taxon>Gammaproteobacteria</taxon>
        <taxon>Aeromonadales</taxon>
        <taxon>Succinivibrionaceae</taxon>
        <taxon>Ruminobacter</taxon>
    </lineage>
</organism>
<evidence type="ECO:0000256" key="1">
    <source>
        <dbReference type="ARBA" id="ARBA00001933"/>
    </source>
</evidence>
<evidence type="ECO:0000256" key="2">
    <source>
        <dbReference type="ARBA" id="ARBA00010447"/>
    </source>
</evidence>
<protein>
    <recommendedName>
        <fullName evidence="3">cysteine desulfurase</fullName>
        <ecNumber evidence="3">2.8.1.7</ecNumber>
    </recommendedName>
</protein>
<comment type="catalytic activity">
    <reaction evidence="6">
        <text>(sulfur carrier)-H + L-cysteine = (sulfur carrier)-SH + L-alanine</text>
        <dbReference type="Rhea" id="RHEA:43892"/>
        <dbReference type="Rhea" id="RHEA-COMP:14737"/>
        <dbReference type="Rhea" id="RHEA-COMP:14739"/>
        <dbReference type="ChEBI" id="CHEBI:29917"/>
        <dbReference type="ChEBI" id="CHEBI:35235"/>
        <dbReference type="ChEBI" id="CHEBI:57972"/>
        <dbReference type="ChEBI" id="CHEBI:64428"/>
        <dbReference type="EC" id="2.8.1.7"/>
    </reaction>
</comment>
<feature type="domain" description="Aminotransferase class V" evidence="7">
    <location>
        <begin position="185"/>
        <end position="554"/>
    </location>
</feature>
<keyword evidence="8" id="KW-0456">Lyase</keyword>
<dbReference type="Proteomes" id="UP000243745">
    <property type="component" value="Unassembled WGS sequence"/>
</dbReference>
<evidence type="ECO:0000256" key="4">
    <source>
        <dbReference type="ARBA" id="ARBA00022679"/>
    </source>
</evidence>
<keyword evidence="5" id="KW-0663">Pyridoxal phosphate</keyword>
<dbReference type="RefSeq" id="WP_084155375.1">
    <property type="nucleotide sequence ID" value="NZ_FOXF01000031.1"/>
</dbReference>
<dbReference type="AlphaFoldDB" id="A0A662ZLG2"/>
<dbReference type="GO" id="GO:0006534">
    <property type="term" value="P:cysteine metabolic process"/>
    <property type="evidence" value="ECO:0007669"/>
    <property type="project" value="InterPro"/>
</dbReference>
<dbReference type="GO" id="GO:0016829">
    <property type="term" value="F:lyase activity"/>
    <property type="evidence" value="ECO:0007669"/>
    <property type="project" value="UniProtKB-KW"/>
</dbReference>
<accession>A0A662ZLG2</accession>
<dbReference type="Pfam" id="PF00266">
    <property type="entry name" value="Aminotran_5"/>
    <property type="match status" value="1"/>
</dbReference>
<dbReference type="Gene3D" id="3.40.640.10">
    <property type="entry name" value="Type I PLP-dependent aspartate aminotransferase-like (Major domain)"/>
    <property type="match status" value="1"/>
</dbReference>
<dbReference type="CDD" id="cd06453">
    <property type="entry name" value="SufS_like"/>
    <property type="match status" value="1"/>
</dbReference>
<dbReference type="InterPro" id="IPR015421">
    <property type="entry name" value="PyrdxlP-dep_Trfase_major"/>
</dbReference>
<dbReference type="EC" id="2.8.1.7" evidence="3"/>
<evidence type="ECO:0000256" key="5">
    <source>
        <dbReference type="ARBA" id="ARBA00022898"/>
    </source>
</evidence>
<gene>
    <name evidence="8" type="ORF">SAMN02910344_01587</name>
</gene>
<dbReference type="InterPro" id="IPR015422">
    <property type="entry name" value="PyrdxlP-dep_Trfase_small"/>
</dbReference>
<dbReference type="SUPFAM" id="SSF53383">
    <property type="entry name" value="PLP-dependent transferases"/>
    <property type="match status" value="1"/>
</dbReference>
<comment type="cofactor">
    <cofactor evidence="1">
        <name>pyridoxal 5'-phosphate</name>
        <dbReference type="ChEBI" id="CHEBI:597326"/>
    </cofactor>
</comment>
<dbReference type="Gene3D" id="3.90.1150.10">
    <property type="entry name" value="Aspartate Aminotransferase, domain 1"/>
    <property type="match status" value="1"/>
</dbReference>
<evidence type="ECO:0000313" key="8">
    <source>
        <dbReference type="EMBL" id="SFP51392.1"/>
    </source>
</evidence>
<reference evidence="8 9" key="1">
    <citation type="submission" date="2016-10" db="EMBL/GenBank/DDBJ databases">
        <authorList>
            <person name="Varghese N."/>
            <person name="Submissions S."/>
        </authorList>
    </citation>
    <scope>NUCLEOTIDE SEQUENCE [LARGE SCALE GENOMIC DNA]</scope>
    <source>
        <strain evidence="8 9">DSM 1361</strain>
    </source>
</reference>
<evidence type="ECO:0000313" key="9">
    <source>
        <dbReference type="Proteomes" id="UP000243745"/>
    </source>
</evidence>
<dbReference type="GO" id="GO:0030170">
    <property type="term" value="F:pyridoxal phosphate binding"/>
    <property type="evidence" value="ECO:0007669"/>
    <property type="project" value="InterPro"/>
</dbReference>
<dbReference type="PANTHER" id="PTHR43586">
    <property type="entry name" value="CYSTEINE DESULFURASE"/>
    <property type="match status" value="1"/>
</dbReference>
<dbReference type="GO" id="GO:0031071">
    <property type="term" value="F:cysteine desulfurase activity"/>
    <property type="evidence" value="ECO:0007669"/>
    <property type="project" value="UniProtKB-EC"/>
</dbReference>